<feature type="chain" id="PRO_5022084936" description="Cytochrome b562" evidence="1">
    <location>
        <begin position="24"/>
        <end position="156"/>
    </location>
</feature>
<evidence type="ECO:0008006" key="4">
    <source>
        <dbReference type="Google" id="ProtNLM"/>
    </source>
</evidence>
<dbReference type="RefSeq" id="WP_145187820.1">
    <property type="nucleotide sequence ID" value="NZ_CP036290.1"/>
</dbReference>
<protein>
    <recommendedName>
        <fullName evidence="4">Cytochrome b562</fullName>
    </recommendedName>
</protein>
<name>A0A518D0X2_9BACT</name>
<keyword evidence="3" id="KW-1185">Reference proteome</keyword>
<keyword evidence="1" id="KW-0732">Signal</keyword>
<sequence length="156" mass="16886" precursor="true">MIARTSIAIALLFPAALGGFQLAAATSPTAVVATADDDENSNPVLHEFMEDVGKTMRGLGRGVREEGGLEAGLIEVRRLQNALMPVRSELPTTVTSIEDARKRAASEIEWLAHMNDFMKGLLDLELEYARGDADAVLAQLGELDTLKKASHRLFKP</sequence>
<evidence type="ECO:0000313" key="2">
    <source>
        <dbReference type="EMBL" id="QDU85099.1"/>
    </source>
</evidence>
<organism evidence="2 3">
    <name type="scientific">Rohdeia mirabilis</name>
    <dbReference type="NCBI Taxonomy" id="2528008"/>
    <lineage>
        <taxon>Bacteria</taxon>
        <taxon>Pseudomonadati</taxon>
        <taxon>Planctomycetota</taxon>
        <taxon>Planctomycetia</taxon>
        <taxon>Planctomycetia incertae sedis</taxon>
        <taxon>Rohdeia</taxon>
    </lineage>
</organism>
<feature type="signal peptide" evidence="1">
    <location>
        <begin position="1"/>
        <end position="23"/>
    </location>
</feature>
<accession>A0A518D0X2</accession>
<dbReference type="AlphaFoldDB" id="A0A518D0X2"/>
<dbReference type="Proteomes" id="UP000319342">
    <property type="component" value="Chromosome"/>
</dbReference>
<proteinExistence type="predicted"/>
<dbReference type="EMBL" id="CP036290">
    <property type="protein sequence ID" value="QDU85099.1"/>
    <property type="molecule type" value="Genomic_DNA"/>
</dbReference>
<evidence type="ECO:0000256" key="1">
    <source>
        <dbReference type="SAM" id="SignalP"/>
    </source>
</evidence>
<evidence type="ECO:0000313" key="3">
    <source>
        <dbReference type="Proteomes" id="UP000319342"/>
    </source>
</evidence>
<reference evidence="2 3" key="1">
    <citation type="submission" date="2019-02" db="EMBL/GenBank/DDBJ databases">
        <title>Deep-cultivation of Planctomycetes and their phenomic and genomic characterization uncovers novel biology.</title>
        <authorList>
            <person name="Wiegand S."/>
            <person name="Jogler M."/>
            <person name="Boedeker C."/>
            <person name="Pinto D."/>
            <person name="Vollmers J."/>
            <person name="Rivas-Marin E."/>
            <person name="Kohn T."/>
            <person name="Peeters S.H."/>
            <person name="Heuer A."/>
            <person name="Rast P."/>
            <person name="Oberbeckmann S."/>
            <person name="Bunk B."/>
            <person name="Jeske O."/>
            <person name="Meyerdierks A."/>
            <person name="Storesund J.E."/>
            <person name="Kallscheuer N."/>
            <person name="Luecker S."/>
            <person name="Lage O.M."/>
            <person name="Pohl T."/>
            <person name="Merkel B.J."/>
            <person name="Hornburger P."/>
            <person name="Mueller R.-W."/>
            <person name="Bruemmer F."/>
            <person name="Labrenz M."/>
            <person name="Spormann A.M."/>
            <person name="Op den Camp H."/>
            <person name="Overmann J."/>
            <person name="Amann R."/>
            <person name="Jetten M.S.M."/>
            <person name="Mascher T."/>
            <person name="Medema M.H."/>
            <person name="Devos D.P."/>
            <person name="Kaster A.-K."/>
            <person name="Ovreas L."/>
            <person name="Rohde M."/>
            <person name="Galperin M.Y."/>
            <person name="Jogler C."/>
        </authorList>
    </citation>
    <scope>NUCLEOTIDE SEQUENCE [LARGE SCALE GENOMIC DNA]</scope>
    <source>
        <strain evidence="2 3">Pla163</strain>
    </source>
</reference>
<gene>
    <name evidence="2" type="ORF">Pla163_22240</name>
</gene>